<dbReference type="Pfam" id="PF11887">
    <property type="entry name" value="Mce4_CUP1"/>
    <property type="match status" value="1"/>
</dbReference>
<protein>
    <submittedName>
        <fullName evidence="5">Virulence factor Mce family protein</fullName>
    </submittedName>
</protein>
<dbReference type="Pfam" id="PF02470">
    <property type="entry name" value="MlaD"/>
    <property type="match status" value="1"/>
</dbReference>
<dbReference type="InterPro" id="IPR024516">
    <property type="entry name" value="Mce_C"/>
</dbReference>
<proteinExistence type="predicted"/>
<dbReference type="AlphaFoldDB" id="A0A1Y5PE41"/>
<keyword evidence="2" id="KW-0472">Membrane</keyword>
<dbReference type="InterPro" id="IPR003399">
    <property type="entry name" value="Mce/MlaD"/>
</dbReference>
<dbReference type="EMBL" id="FLQS01000033">
    <property type="protein sequence ID" value="SBS76984.1"/>
    <property type="molecule type" value="Genomic_DNA"/>
</dbReference>
<dbReference type="InterPro" id="IPR052336">
    <property type="entry name" value="MlaD_Phospholipid_Transporter"/>
</dbReference>
<evidence type="ECO:0000256" key="1">
    <source>
        <dbReference type="SAM" id="MobiDB-lite"/>
    </source>
</evidence>
<evidence type="ECO:0000259" key="4">
    <source>
        <dbReference type="Pfam" id="PF11887"/>
    </source>
</evidence>
<accession>A0A1Y5PE41</accession>
<keyword evidence="2" id="KW-1133">Transmembrane helix</keyword>
<dbReference type="GO" id="GO:0005576">
    <property type="term" value="C:extracellular region"/>
    <property type="evidence" value="ECO:0007669"/>
    <property type="project" value="TreeGrafter"/>
</dbReference>
<evidence type="ECO:0000259" key="3">
    <source>
        <dbReference type="Pfam" id="PF02470"/>
    </source>
</evidence>
<organism evidence="5">
    <name type="scientific">uncultured Mycobacterium sp</name>
    <dbReference type="NCBI Taxonomy" id="171292"/>
    <lineage>
        <taxon>Bacteria</taxon>
        <taxon>Bacillati</taxon>
        <taxon>Actinomycetota</taxon>
        <taxon>Actinomycetes</taxon>
        <taxon>Mycobacteriales</taxon>
        <taxon>Mycobacteriaceae</taxon>
        <taxon>Mycobacterium</taxon>
        <taxon>environmental samples</taxon>
    </lineage>
</organism>
<dbReference type="GO" id="GO:0051701">
    <property type="term" value="P:biological process involved in interaction with host"/>
    <property type="evidence" value="ECO:0007669"/>
    <property type="project" value="TreeGrafter"/>
</dbReference>
<dbReference type="NCBIfam" id="TIGR00996">
    <property type="entry name" value="Mtu_fam_mce"/>
    <property type="match status" value="1"/>
</dbReference>
<feature type="compositionally biased region" description="Basic residues" evidence="1">
    <location>
        <begin position="8"/>
        <end position="18"/>
    </location>
</feature>
<sequence length="387" mass="41735">MALARTTRAGHRRSRRRTTAPGTPAAAACRSAGRLLMKFRAPLIGLSLFMVVAMTLTWLVYVTLRRDVAGPTTPYAAMFTDVYGLREGDDVRMAGVRVGRVEKIELSGKLAKVSFVVQNDQHLFGNTVASVTYQNIVGQRYVGLSLGKTGDPGPLAPHTTIPLERTDPSFDVGTLLNGYEPLFSVLNPRDADNLTKGVIQSLQGDNASIVDLVSQTSTLTDTFAGRDQTLGNVITQLNTVMGNLAAQNNNLDQVISQTSKTVSDFNGRRPELVESTGTLARVIRQLSTISDTVNPQLNEMVTRQPGFTGHLVDIEPQLAFTGDNLPLMLKGLARITNEGAFANAYACDLNATGFFPGLNDVVPIIVDHATPGNKAMYTPRCRNMANG</sequence>
<evidence type="ECO:0000256" key="2">
    <source>
        <dbReference type="SAM" id="Phobius"/>
    </source>
</evidence>
<gene>
    <name evidence="5" type="ORF">MHPYR_390050</name>
</gene>
<evidence type="ECO:0000313" key="5">
    <source>
        <dbReference type="EMBL" id="SBS76984.1"/>
    </source>
</evidence>
<keyword evidence="2" id="KW-0812">Transmembrane</keyword>
<reference evidence="5" key="1">
    <citation type="submission" date="2016-03" db="EMBL/GenBank/DDBJ databases">
        <authorList>
            <person name="Ploux O."/>
        </authorList>
    </citation>
    <scope>NUCLEOTIDE SEQUENCE</scope>
    <source>
        <strain evidence="5">UC10</strain>
    </source>
</reference>
<dbReference type="PANTHER" id="PTHR33371:SF17">
    <property type="entry name" value="MCE-FAMILY PROTEIN MCE1B"/>
    <property type="match status" value="1"/>
</dbReference>
<feature type="region of interest" description="Disordered" evidence="1">
    <location>
        <begin position="1"/>
        <end position="24"/>
    </location>
</feature>
<name>A0A1Y5PE41_9MYCO</name>
<dbReference type="SUPFAM" id="SSF58104">
    <property type="entry name" value="Methyl-accepting chemotaxis protein (MCP) signaling domain"/>
    <property type="match status" value="1"/>
</dbReference>
<dbReference type="PROSITE" id="PS51257">
    <property type="entry name" value="PROKAR_LIPOPROTEIN"/>
    <property type="match status" value="1"/>
</dbReference>
<dbReference type="PANTHER" id="PTHR33371">
    <property type="entry name" value="INTERMEMBRANE PHOSPHOLIPID TRANSPORT SYSTEM BINDING PROTEIN MLAD-RELATED"/>
    <property type="match status" value="1"/>
</dbReference>
<feature type="domain" description="Mce/MlaD" evidence="3">
    <location>
        <begin position="72"/>
        <end position="145"/>
    </location>
</feature>
<feature type="domain" description="Mammalian cell entry C-terminal" evidence="4">
    <location>
        <begin position="153"/>
        <end position="321"/>
    </location>
</feature>
<dbReference type="InterPro" id="IPR005693">
    <property type="entry name" value="Mce"/>
</dbReference>
<feature type="transmembrane region" description="Helical" evidence="2">
    <location>
        <begin position="43"/>
        <end position="64"/>
    </location>
</feature>